<dbReference type="PROSITE" id="PS50113">
    <property type="entry name" value="PAC"/>
    <property type="match status" value="1"/>
</dbReference>
<dbReference type="SMART" id="SM00267">
    <property type="entry name" value="GGDEF"/>
    <property type="match status" value="1"/>
</dbReference>
<dbReference type="Proteomes" id="UP001057498">
    <property type="component" value="Chromosome"/>
</dbReference>
<dbReference type="EMBL" id="AP025730">
    <property type="protein sequence ID" value="BDI05647.1"/>
    <property type="molecule type" value="Genomic_DNA"/>
</dbReference>
<dbReference type="NCBIfam" id="TIGR00254">
    <property type="entry name" value="GGDEF"/>
    <property type="match status" value="1"/>
</dbReference>
<dbReference type="PANTHER" id="PTHR44757">
    <property type="entry name" value="DIGUANYLATE CYCLASE DGCP"/>
    <property type="match status" value="1"/>
</dbReference>
<feature type="domain" description="Response regulatory" evidence="3">
    <location>
        <begin position="49"/>
        <end position="165"/>
    </location>
</feature>
<dbReference type="Gene3D" id="3.40.50.2300">
    <property type="match status" value="1"/>
</dbReference>
<dbReference type="InterPro" id="IPR029787">
    <property type="entry name" value="Nucleotide_cyclase"/>
</dbReference>
<dbReference type="InterPro" id="IPR035965">
    <property type="entry name" value="PAS-like_dom_sf"/>
</dbReference>
<evidence type="ECO:0000313" key="8">
    <source>
        <dbReference type="Proteomes" id="UP001057498"/>
    </source>
</evidence>
<dbReference type="SMART" id="SM00448">
    <property type="entry name" value="REC"/>
    <property type="match status" value="1"/>
</dbReference>
<dbReference type="InterPro" id="IPR000700">
    <property type="entry name" value="PAS-assoc_C"/>
</dbReference>
<dbReference type="Pfam" id="PF00072">
    <property type="entry name" value="Response_reg"/>
    <property type="match status" value="1"/>
</dbReference>
<accession>A0ABM7YMI2</accession>
<dbReference type="PROSITE" id="PS50110">
    <property type="entry name" value="RESPONSE_REGULATORY"/>
    <property type="match status" value="1"/>
</dbReference>
<gene>
    <name evidence="7" type="ORF">CATMQ487_26170</name>
</gene>
<dbReference type="InterPro" id="IPR001789">
    <property type="entry name" value="Sig_transdc_resp-reg_receiver"/>
</dbReference>
<dbReference type="PROSITE" id="PS50887">
    <property type="entry name" value="GGDEF"/>
    <property type="match status" value="1"/>
</dbReference>
<dbReference type="SUPFAM" id="SSF52172">
    <property type="entry name" value="CheY-like"/>
    <property type="match status" value="1"/>
</dbReference>
<proteinExistence type="predicted"/>
<name>A0ABM7YMI2_9BURK</name>
<feature type="modified residue" description="4-aspartylphosphate" evidence="1">
    <location>
        <position position="98"/>
    </location>
</feature>
<dbReference type="CDD" id="cd01949">
    <property type="entry name" value="GGDEF"/>
    <property type="match status" value="1"/>
</dbReference>
<dbReference type="InterPro" id="IPR000160">
    <property type="entry name" value="GGDEF_dom"/>
</dbReference>
<protein>
    <submittedName>
        <fullName evidence="7">Two-component system response regulator</fullName>
    </submittedName>
</protein>
<dbReference type="InterPro" id="IPR035919">
    <property type="entry name" value="EAL_sf"/>
</dbReference>
<dbReference type="Gene3D" id="3.20.20.450">
    <property type="entry name" value="EAL domain"/>
    <property type="match status" value="1"/>
</dbReference>
<evidence type="ECO:0000256" key="2">
    <source>
        <dbReference type="SAM" id="MobiDB-lite"/>
    </source>
</evidence>
<dbReference type="SUPFAM" id="SSF55073">
    <property type="entry name" value="Nucleotide cyclase"/>
    <property type="match status" value="1"/>
</dbReference>
<dbReference type="Pfam" id="PF00563">
    <property type="entry name" value="EAL"/>
    <property type="match status" value="1"/>
</dbReference>
<dbReference type="SUPFAM" id="SSF141868">
    <property type="entry name" value="EAL domain-like"/>
    <property type="match status" value="1"/>
</dbReference>
<dbReference type="InterPro" id="IPR052155">
    <property type="entry name" value="Biofilm_reg_signaling"/>
</dbReference>
<dbReference type="CDD" id="cd01948">
    <property type="entry name" value="EAL"/>
    <property type="match status" value="1"/>
</dbReference>
<dbReference type="InterPro" id="IPR043128">
    <property type="entry name" value="Rev_trsase/Diguanyl_cyclase"/>
</dbReference>
<dbReference type="Pfam" id="PF00990">
    <property type="entry name" value="GGDEF"/>
    <property type="match status" value="1"/>
</dbReference>
<dbReference type="SUPFAM" id="SSF55785">
    <property type="entry name" value="PYP-like sensor domain (PAS domain)"/>
    <property type="match status" value="1"/>
</dbReference>
<reference evidence="7" key="1">
    <citation type="submission" date="2022-04" db="EMBL/GenBank/DDBJ databases">
        <title>Whole genome sequence of Sphaerotilus sp. FB-5.</title>
        <authorList>
            <person name="Takeda M."/>
            <person name="Narihara S."/>
            <person name="Akimoto M."/>
            <person name="Akimoto R."/>
            <person name="Nishiyashiki S."/>
            <person name="Murakami T."/>
        </authorList>
    </citation>
    <scope>NUCLEOTIDE SEQUENCE</scope>
    <source>
        <strain evidence="7">FB-5</strain>
    </source>
</reference>
<evidence type="ECO:0000259" key="4">
    <source>
        <dbReference type="PROSITE" id="PS50113"/>
    </source>
</evidence>
<evidence type="ECO:0000313" key="7">
    <source>
        <dbReference type="EMBL" id="BDI05647.1"/>
    </source>
</evidence>
<dbReference type="SMART" id="SM00052">
    <property type="entry name" value="EAL"/>
    <property type="match status" value="1"/>
</dbReference>
<feature type="region of interest" description="Disordered" evidence="2">
    <location>
        <begin position="1"/>
        <end position="41"/>
    </location>
</feature>
<keyword evidence="8" id="KW-1185">Reference proteome</keyword>
<feature type="compositionally biased region" description="Low complexity" evidence="2">
    <location>
        <begin position="32"/>
        <end position="41"/>
    </location>
</feature>
<feature type="domain" description="PAC" evidence="4">
    <location>
        <begin position="251"/>
        <end position="303"/>
    </location>
</feature>
<evidence type="ECO:0000259" key="5">
    <source>
        <dbReference type="PROSITE" id="PS50883"/>
    </source>
</evidence>
<evidence type="ECO:0000259" key="6">
    <source>
        <dbReference type="PROSITE" id="PS50887"/>
    </source>
</evidence>
<feature type="compositionally biased region" description="Low complexity" evidence="2">
    <location>
        <begin position="13"/>
        <end position="23"/>
    </location>
</feature>
<feature type="compositionally biased region" description="Pro residues" evidence="2">
    <location>
        <begin position="1"/>
        <end position="12"/>
    </location>
</feature>
<organism evidence="7 8">
    <name type="scientific">Sphaerotilus microaerophilus</name>
    <dbReference type="NCBI Taxonomy" id="2914710"/>
    <lineage>
        <taxon>Bacteria</taxon>
        <taxon>Pseudomonadati</taxon>
        <taxon>Pseudomonadota</taxon>
        <taxon>Betaproteobacteria</taxon>
        <taxon>Burkholderiales</taxon>
        <taxon>Sphaerotilaceae</taxon>
        <taxon>Sphaerotilus</taxon>
    </lineage>
</organism>
<dbReference type="RefSeq" id="WP_251969014.1">
    <property type="nucleotide sequence ID" value="NZ_AP025730.1"/>
</dbReference>
<sequence>MTSSPPPAPPAPVQTLAPPQVAPDRAPLANRDAGLTDLGGTPGGPTAAKILIVDDETVTRMMIRRVLEDTGYSVIEAEDGQAALLQAEQEQPDLVLMDVRMPVMNGFDACRAIRRSVTGRHTPVLMLTALDDVMAVTLAFEAGATDFITKPINWALLGQRVRYALRTSTTERELRESQLALARAQKIARLGQWRLDFGTGLLHCSRELRDLLGLASCDGMPVRDVLAMVVPDDRVRLRRFVRDLRHHQRERELEIRLAPQELAARYLFLSGDVVLDDQGRPRVIFGVAQDVSERRLAEARLSYYAHFDELTGLPNRVLFRDRVHTAITAAERGGRPFAVLDIDVDALQRAQATVTQAAGDRIIKAVAERLATHLRERDSLCRLEGDRFAMLVTDVGHELAVASRAQRLVDTFAAPLAVGDWELLAALNVGVAIYPSDGRDVDMLLQHAGAARARARESSGSSYHFFTADMHDRVVDRLTTEVALFRGLERGEFELHYQPKLDLRTGRVTGVEALLRWNRPGMGLQMPDKFIDILEQTGLIMEAGEWVLREACAAMRHLPLSVAVNVSPRQFLHPHLGARVMRTLEEINFPADRLELEITEQIVVEDEEGAIETLHDLARRGIRVALDDYGTGFSSLQRLKRLPLHTLKIDKYFVMSLVTDKADAAIVHSTIDLCHQLGIQVVAEGVEDDGAMRMLQTFGCDVGQGYGICRPLALPALDAWMAAVPVGPKPA</sequence>
<dbReference type="PANTHER" id="PTHR44757:SF2">
    <property type="entry name" value="BIOFILM ARCHITECTURE MAINTENANCE PROTEIN MBAA"/>
    <property type="match status" value="1"/>
</dbReference>
<feature type="domain" description="EAL" evidence="5">
    <location>
        <begin position="477"/>
        <end position="725"/>
    </location>
</feature>
<dbReference type="InterPro" id="IPR011006">
    <property type="entry name" value="CheY-like_superfamily"/>
</dbReference>
<evidence type="ECO:0000256" key="1">
    <source>
        <dbReference type="PROSITE-ProRule" id="PRU00169"/>
    </source>
</evidence>
<evidence type="ECO:0000259" key="3">
    <source>
        <dbReference type="PROSITE" id="PS50110"/>
    </source>
</evidence>
<feature type="domain" description="GGDEF" evidence="6">
    <location>
        <begin position="335"/>
        <end position="468"/>
    </location>
</feature>
<dbReference type="InterPro" id="IPR000014">
    <property type="entry name" value="PAS"/>
</dbReference>
<keyword evidence="1" id="KW-0597">Phosphoprotein</keyword>
<dbReference type="Gene3D" id="3.30.450.20">
    <property type="entry name" value="PAS domain"/>
    <property type="match status" value="1"/>
</dbReference>
<dbReference type="PROSITE" id="PS50883">
    <property type="entry name" value="EAL"/>
    <property type="match status" value="1"/>
</dbReference>
<dbReference type="CDD" id="cd00130">
    <property type="entry name" value="PAS"/>
    <property type="match status" value="1"/>
</dbReference>
<dbReference type="InterPro" id="IPR001633">
    <property type="entry name" value="EAL_dom"/>
</dbReference>
<dbReference type="Gene3D" id="3.30.70.270">
    <property type="match status" value="1"/>
</dbReference>